<dbReference type="GO" id="GO:0016491">
    <property type="term" value="F:oxidoreductase activity"/>
    <property type="evidence" value="ECO:0007669"/>
    <property type="project" value="TreeGrafter"/>
</dbReference>
<dbReference type="Gene3D" id="3.40.50.720">
    <property type="entry name" value="NAD(P)-binding Rossmann-like Domain"/>
    <property type="match status" value="2"/>
</dbReference>
<organism evidence="3 4">
    <name type="scientific">Cutaneotrichosporon oleaginosum</name>
    <dbReference type="NCBI Taxonomy" id="879819"/>
    <lineage>
        <taxon>Eukaryota</taxon>
        <taxon>Fungi</taxon>
        <taxon>Dikarya</taxon>
        <taxon>Basidiomycota</taxon>
        <taxon>Agaricomycotina</taxon>
        <taxon>Tremellomycetes</taxon>
        <taxon>Trichosporonales</taxon>
        <taxon>Trichosporonaceae</taxon>
        <taxon>Cutaneotrichosporon</taxon>
    </lineage>
</organism>
<name>A0A0J0XL54_9TREE</name>
<evidence type="ECO:0000256" key="2">
    <source>
        <dbReference type="SAM" id="MobiDB-lite"/>
    </source>
</evidence>
<feature type="compositionally biased region" description="Basic and acidic residues" evidence="2">
    <location>
        <begin position="27"/>
        <end position="48"/>
    </location>
</feature>
<gene>
    <name evidence="3" type="ORF">CC85DRAFT_105717</name>
</gene>
<dbReference type="Proteomes" id="UP000053611">
    <property type="component" value="Unassembled WGS sequence"/>
</dbReference>
<dbReference type="GeneID" id="28979891"/>
<dbReference type="InterPro" id="IPR051468">
    <property type="entry name" value="Fungal_SecMetab_SDRs"/>
</dbReference>
<proteinExistence type="inferred from homology"/>
<dbReference type="AlphaFoldDB" id="A0A0J0XL54"/>
<dbReference type="OrthoDB" id="191139at2759"/>
<accession>A0A0J0XL54</accession>
<evidence type="ECO:0000313" key="4">
    <source>
        <dbReference type="Proteomes" id="UP000053611"/>
    </source>
</evidence>
<feature type="region of interest" description="Disordered" evidence="2">
    <location>
        <begin position="1"/>
        <end position="73"/>
    </location>
</feature>
<sequence>MPCTANDTGGRCASPSGGKTNQTSHPRNKESHAKTKHKAELKVSEERLTPAGTRYPSGDEVRPHPKGALSRSERLAADRATLAATVMGQRHDDETAGLTGKGGRLYVPHRCYVCSHKYTVVHDLYHHLCPPCASHNIAKRAAGADMRGRVALVTGGRAKIGMYVALRLLRDGARVTITTRFPRDAARRFVALARADAERVAHAVDDPANTADWLDRLTIVGIDLRDPRQVLSLAAMFPVLDVLVNNAAQTIRRSADAYAPLVEGERLPLHGPTPEIRVLGGYIQSLLPALDAIAPPYKVEASENAAVVRADDVVKDRRLAYAVEPTLRGVSGPPRLDVLDAAGLRPDAGAANTWSNPIGSVPAAEVLEVQLCNAVAPLLLLNSLRPALVAAACAPPVSPTESTSRRYTYVVNVTAAEGQFSHFKTPGHAHTNMAKAGLNMLTRTVGAELAKRGVLVTSVDTGWVTDERPWKDKRAAAAAGFACPLDLEDGAARVYDPIVRGELGEALHSVLLKDYGVASW</sequence>
<dbReference type="PANTHER" id="PTHR43544">
    <property type="entry name" value="SHORT-CHAIN DEHYDROGENASE/REDUCTASE"/>
    <property type="match status" value="1"/>
</dbReference>
<comment type="similarity">
    <text evidence="1">Belongs to the short-chain dehydrogenases/reductases (SDR) family.</text>
</comment>
<dbReference type="RefSeq" id="XP_018278364.1">
    <property type="nucleotide sequence ID" value="XM_018419288.1"/>
</dbReference>
<reference evidence="3 4" key="1">
    <citation type="submission" date="2015-03" db="EMBL/GenBank/DDBJ databases">
        <title>Genomics and transcriptomics of the oil-accumulating basidiomycete yeast T. oleaginosus allow insights into substrate utilization and the diverse evolutionary trajectories of mating systems in fungi.</title>
        <authorList>
            <consortium name="DOE Joint Genome Institute"/>
            <person name="Kourist R."/>
            <person name="Kracht O."/>
            <person name="Bracharz F."/>
            <person name="Lipzen A."/>
            <person name="Nolan M."/>
            <person name="Ohm R."/>
            <person name="Grigoriev I."/>
            <person name="Sun S."/>
            <person name="Heitman J."/>
            <person name="Bruck T."/>
            <person name="Nowrousian M."/>
        </authorList>
    </citation>
    <scope>NUCLEOTIDE SEQUENCE [LARGE SCALE GENOMIC DNA]</scope>
    <source>
        <strain evidence="3 4">IBC0246</strain>
    </source>
</reference>
<dbReference type="EMBL" id="KQ087212">
    <property type="protein sequence ID" value="KLT41873.1"/>
    <property type="molecule type" value="Genomic_DNA"/>
</dbReference>
<evidence type="ECO:0000313" key="3">
    <source>
        <dbReference type="EMBL" id="KLT41873.1"/>
    </source>
</evidence>
<keyword evidence="4" id="KW-1185">Reference proteome</keyword>
<evidence type="ECO:0000256" key="1">
    <source>
        <dbReference type="ARBA" id="ARBA00006484"/>
    </source>
</evidence>
<dbReference type="SUPFAM" id="SSF51735">
    <property type="entry name" value="NAD(P)-binding Rossmann-fold domains"/>
    <property type="match status" value="1"/>
</dbReference>
<dbReference type="STRING" id="879819.A0A0J0XL54"/>
<dbReference type="PANTHER" id="PTHR43544:SF2">
    <property type="entry name" value="OXIDOREDUCTASE"/>
    <property type="match status" value="1"/>
</dbReference>
<dbReference type="InterPro" id="IPR036291">
    <property type="entry name" value="NAD(P)-bd_dom_sf"/>
</dbReference>
<protein>
    <submittedName>
        <fullName evidence="3">NAD(P)-binding protein</fullName>
    </submittedName>
</protein>
<dbReference type="GO" id="GO:0005737">
    <property type="term" value="C:cytoplasm"/>
    <property type="evidence" value="ECO:0007669"/>
    <property type="project" value="TreeGrafter"/>
</dbReference>